<feature type="non-terminal residue" evidence="1">
    <location>
        <position position="1"/>
    </location>
</feature>
<accession>A0A0K2TJ88</accession>
<sequence length="84" mass="9475">AVKEVTTNPTPTYKSIEQGLKATGTVQRVLHRNRVRGFVSRKTPILQPQKHYSNSETWRCKYHKLATVKHGGVSIISWAFLGAN</sequence>
<organism evidence="1">
    <name type="scientific">Lepeophtheirus salmonis</name>
    <name type="common">Salmon louse</name>
    <name type="synonym">Caligus salmonis</name>
    <dbReference type="NCBI Taxonomy" id="72036"/>
    <lineage>
        <taxon>Eukaryota</taxon>
        <taxon>Metazoa</taxon>
        <taxon>Ecdysozoa</taxon>
        <taxon>Arthropoda</taxon>
        <taxon>Crustacea</taxon>
        <taxon>Multicrustacea</taxon>
        <taxon>Hexanauplia</taxon>
        <taxon>Copepoda</taxon>
        <taxon>Siphonostomatoida</taxon>
        <taxon>Caligidae</taxon>
        <taxon>Lepeophtheirus</taxon>
    </lineage>
</organism>
<protein>
    <submittedName>
        <fullName evidence="1">Uncharacterized protein</fullName>
    </submittedName>
</protein>
<proteinExistence type="predicted"/>
<dbReference type="EMBL" id="HACA01008623">
    <property type="protein sequence ID" value="CDW25984.1"/>
    <property type="molecule type" value="Transcribed_RNA"/>
</dbReference>
<name>A0A0K2TJ88_LEPSM</name>
<dbReference type="AlphaFoldDB" id="A0A0K2TJ88"/>
<reference evidence="1" key="1">
    <citation type="submission" date="2014-05" db="EMBL/GenBank/DDBJ databases">
        <authorList>
            <person name="Chronopoulou M."/>
        </authorList>
    </citation>
    <scope>NUCLEOTIDE SEQUENCE</scope>
    <source>
        <tissue evidence="1">Whole organism</tissue>
    </source>
</reference>
<evidence type="ECO:0000313" key="1">
    <source>
        <dbReference type="EMBL" id="CDW25984.1"/>
    </source>
</evidence>